<evidence type="ECO:0000256" key="5">
    <source>
        <dbReference type="ARBA" id="ARBA00022692"/>
    </source>
</evidence>
<evidence type="ECO:0000256" key="8">
    <source>
        <dbReference type="SAM" id="Phobius"/>
    </source>
</evidence>
<name>A0A4D4JA32_9PSEU</name>
<comment type="caution">
    <text evidence="9">The sequence shown here is derived from an EMBL/GenBank/DDBJ whole genome shotgun (WGS) entry which is preliminary data.</text>
</comment>
<organism evidence="9 10">
    <name type="scientific">Gandjariella thermophila</name>
    <dbReference type="NCBI Taxonomy" id="1931992"/>
    <lineage>
        <taxon>Bacteria</taxon>
        <taxon>Bacillati</taxon>
        <taxon>Actinomycetota</taxon>
        <taxon>Actinomycetes</taxon>
        <taxon>Pseudonocardiales</taxon>
        <taxon>Pseudonocardiaceae</taxon>
        <taxon>Gandjariella</taxon>
    </lineage>
</organism>
<evidence type="ECO:0000313" key="10">
    <source>
        <dbReference type="Proteomes" id="UP000298860"/>
    </source>
</evidence>
<feature type="transmembrane region" description="Helical" evidence="8">
    <location>
        <begin position="327"/>
        <end position="343"/>
    </location>
</feature>
<feature type="transmembrane region" description="Helical" evidence="8">
    <location>
        <begin position="136"/>
        <end position="155"/>
    </location>
</feature>
<dbReference type="Pfam" id="PF01032">
    <property type="entry name" value="FecCD"/>
    <property type="match status" value="1"/>
</dbReference>
<dbReference type="EMBL" id="BJFL01000009">
    <property type="protein sequence ID" value="GDY30787.1"/>
    <property type="molecule type" value="Genomic_DNA"/>
</dbReference>
<keyword evidence="7 8" id="KW-0472">Membrane</keyword>
<keyword evidence="4" id="KW-1003">Cell membrane</keyword>
<feature type="transmembrane region" description="Helical" evidence="8">
    <location>
        <begin position="255"/>
        <end position="282"/>
    </location>
</feature>
<dbReference type="Gene3D" id="1.10.3470.10">
    <property type="entry name" value="ABC transporter involved in vitamin B12 uptake, BtuC"/>
    <property type="match status" value="1"/>
</dbReference>
<keyword evidence="3" id="KW-0813">Transport</keyword>
<dbReference type="SUPFAM" id="SSF81345">
    <property type="entry name" value="ABC transporter involved in vitamin B12 uptake, BtuC"/>
    <property type="match status" value="1"/>
</dbReference>
<feature type="transmembrane region" description="Helical" evidence="8">
    <location>
        <begin position="80"/>
        <end position="97"/>
    </location>
</feature>
<evidence type="ECO:0000256" key="2">
    <source>
        <dbReference type="ARBA" id="ARBA00007935"/>
    </source>
</evidence>
<keyword evidence="5 8" id="KW-0812">Transmembrane</keyword>
<dbReference type="GO" id="GO:0022857">
    <property type="term" value="F:transmembrane transporter activity"/>
    <property type="evidence" value="ECO:0007669"/>
    <property type="project" value="InterPro"/>
</dbReference>
<feature type="transmembrane region" description="Helical" evidence="8">
    <location>
        <begin position="294"/>
        <end position="315"/>
    </location>
</feature>
<evidence type="ECO:0000313" key="9">
    <source>
        <dbReference type="EMBL" id="GDY30787.1"/>
    </source>
</evidence>
<reference evidence="10" key="1">
    <citation type="submission" date="2019-04" db="EMBL/GenBank/DDBJ databases">
        <title>Draft genome sequence of Pseudonocardiaceae bacterium SL3-2-4.</title>
        <authorList>
            <person name="Ningsih F."/>
            <person name="Yokota A."/>
            <person name="Sakai Y."/>
            <person name="Nanatani K."/>
            <person name="Yabe S."/>
            <person name="Oetari A."/>
            <person name="Sjamsuridzal W."/>
        </authorList>
    </citation>
    <scope>NUCLEOTIDE SEQUENCE [LARGE SCALE GENOMIC DNA]</scope>
    <source>
        <strain evidence="10">SL3-2-4</strain>
    </source>
</reference>
<evidence type="ECO:0000256" key="1">
    <source>
        <dbReference type="ARBA" id="ARBA00004651"/>
    </source>
</evidence>
<accession>A0A4D4JA32</accession>
<evidence type="ECO:0000256" key="4">
    <source>
        <dbReference type="ARBA" id="ARBA00022475"/>
    </source>
</evidence>
<gene>
    <name evidence="9" type="ORF">GTS_24200</name>
</gene>
<dbReference type="InterPro" id="IPR000522">
    <property type="entry name" value="ABC_transptr_permease_BtuC"/>
</dbReference>
<dbReference type="RefSeq" id="WP_225978326.1">
    <property type="nucleotide sequence ID" value="NZ_BJFL01000009.1"/>
</dbReference>
<feature type="transmembrane region" description="Helical" evidence="8">
    <location>
        <begin position="167"/>
        <end position="188"/>
    </location>
</feature>
<dbReference type="PANTHER" id="PTHR30472:SF1">
    <property type="entry name" value="FE(3+) DICITRATE TRANSPORT SYSTEM PERMEASE PROTEIN FECC-RELATED"/>
    <property type="match status" value="1"/>
</dbReference>
<keyword evidence="6 8" id="KW-1133">Transmembrane helix</keyword>
<protein>
    <submittedName>
        <fullName evidence="9">Iron ABC transporter permease</fullName>
    </submittedName>
</protein>
<dbReference type="GO" id="GO:0005886">
    <property type="term" value="C:plasma membrane"/>
    <property type="evidence" value="ECO:0007669"/>
    <property type="project" value="UniProtKB-SubCell"/>
</dbReference>
<dbReference type="CDD" id="cd06550">
    <property type="entry name" value="TM_ABC_iron-siderophores_like"/>
    <property type="match status" value="1"/>
</dbReference>
<proteinExistence type="inferred from homology"/>
<sequence length="351" mass="35024">MARPAGPDAAPPVGSGPLAARRRRRLVGLAALLLVLLAACLASVAVGARAVPPAAVWHALVAPTGTVDDLTVRALRLPRTALGLAAGAALGVAGALMQGHTRNPLADPGLLGVTAGAAFAVVLAVSALGVTNLSGYVWFGFAGALLASVGVFLLGSGARGGATPVTLALAGAAVTALLHALTTAVVLLDARSLDAYRFWQIGSLIGRDPGVAGRVAPFLAAGLLLAAANAPGLNALALGEDVARALGQRIGLVRLLGVLAVTVLTGASVAACGPLAFVGLVVPHAARAICGADYRWVLPYSALLGAVLLLVADVLGRVVARPGELEVGIMLALVGAPFLVMLVRRRRLARL</sequence>
<dbReference type="AlphaFoldDB" id="A0A4D4JA32"/>
<keyword evidence="10" id="KW-1185">Reference proteome</keyword>
<dbReference type="GO" id="GO:0033214">
    <property type="term" value="P:siderophore-iron import into cell"/>
    <property type="evidence" value="ECO:0007669"/>
    <property type="project" value="TreeGrafter"/>
</dbReference>
<dbReference type="Proteomes" id="UP000298860">
    <property type="component" value="Unassembled WGS sequence"/>
</dbReference>
<evidence type="ECO:0000256" key="6">
    <source>
        <dbReference type="ARBA" id="ARBA00022989"/>
    </source>
</evidence>
<evidence type="ECO:0000256" key="7">
    <source>
        <dbReference type="ARBA" id="ARBA00023136"/>
    </source>
</evidence>
<evidence type="ECO:0000256" key="3">
    <source>
        <dbReference type="ARBA" id="ARBA00022448"/>
    </source>
</evidence>
<dbReference type="PANTHER" id="PTHR30472">
    <property type="entry name" value="FERRIC ENTEROBACTIN TRANSPORT SYSTEM PERMEASE PROTEIN"/>
    <property type="match status" value="1"/>
</dbReference>
<dbReference type="InterPro" id="IPR037294">
    <property type="entry name" value="ABC_BtuC-like"/>
</dbReference>
<comment type="subcellular location">
    <subcellularLocation>
        <location evidence="1">Cell membrane</location>
        <topology evidence="1">Multi-pass membrane protein</topology>
    </subcellularLocation>
</comment>
<comment type="similarity">
    <text evidence="2">Belongs to the binding-protein-dependent transport system permease family. FecCD subfamily.</text>
</comment>
<dbReference type="FunFam" id="1.10.3470.10:FF:000001">
    <property type="entry name" value="Vitamin B12 ABC transporter permease BtuC"/>
    <property type="match status" value="1"/>
</dbReference>
<feature type="transmembrane region" description="Helical" evidence="8">
    <location>
        <begin position="109"/>
        <end position="130"/>
    </location>
</feature>